<accession>A0AAE1WFD5</accession>
<dbReference type="Proteomes" id="UP001289374">
    <property type="component" value="Unassembled WGS sequence"/>
</dbReference>
<evidence type="ECO:0000313" key="3">
    <source>
        <dbReference type="Proteomes" id="UP001289374"/>
    </source>
</evidence>
<reference evidence="2" key="1">
    <citation type="submission" date="2020-06" db="EMBL/GenBank/DDBJ databases">
        <authorList>
            <person name="Li T."/>
            <person name="Hu X."/>
            <person name="Zhang T."/>
            <person name="Song X."/>
            <person name="Zhang H."/>
            <person name="Dai N."/>
            <person name="Sheng W."/>
            <person name="Hou X."/>
            <person name="Wei L."/>
        </authorList>
    </citation>
    <scope>NUCLEOTIDE SEQUENCE</scope>
    <source>
        <strain evidence="2">K16</strain>
        <tissue evidence="2">Leaf</tissue>
    </source>
</reference>
<dbReference type="GO" id="GO:0055028">
    <property type="term" value="C:cortical microtubule"/>
    <property type="evidence" value="ECO:0007669"/>
    <property type="project" value="TreeGrafter"/>
</dbReference>
<gene>
    <name evidence="2" type="ORF">Sango_2008300</name>
</gene>
<feature type="compositionally biased region" description="Low complexity" evidence="1">
    <location>
        <begin position="514"/>
        <end position="532"/>
    </location>
</feature>
<sequence>MSVRIFSDYSSTIAANDTKYTTQKKQNKKVVHSNKATVTSITIFFYPILSLSLSLQHTSDSVSTAMAASVQFRPQNRDLGMVMREVDEDLAIFLGMRNGEKEMNEHLLVEEPQEIHVSIGAEPKSDSFLTSNASQTEIVPIPADDNWLLIQPDTSFLPSVEGDVQDPAAPHTEISNGEGTYLKSEASVAFSTIKDLLENTCEESASLSESSLPLVTSTSSDSSAALNKRPSSSGSRKPTPRAATPTGRPALPAKPKPSRASTPTSRTTLPSSKPTAAQARSRSSTPSSRPSIPVISKSGSRSATPTRKPATPSTTSRISGPDRSSSGSSNGLKNPVPSRGTTPTLKSRPSKPSEMLSLSHDAPQNAKAFMPRRPASASRGRPSLPATHASSSNGKPRQKSCSPAKVRAPISGAQKPGIRMLSKSRGYSNEADDVNPVLIGTKMVDRVVNMRKLAPPKQDEYVAHENPKKSSQDNSGFGRSLSKKSLDMAIRHMDIRIPESLRPIATVSANGVRSISAKSSSDGVSGSPLTSSCDSSKSSI</sequence>
<evidence type="ECO:0000313" key="2">
    <source>
        <dbReference type="EMBL" id="KAK4392305.1"/>
    </source>
</evidence>
<feature type="compositionally biased region" description="Low complexity" evidence="1">
    <location>
        <begin position="316"/>
        <end position="329"/>
    </location>
</feature>
<feature type="region of interest" description="Disordered" evidence="1">
    <location>
        <begin position="455"/>
        <end position="480"/>
    </location>
</feature>
<proteinExistence type="predicted"/>
<dbReference type="GO" id="GO:0043622">
    <property type="term" value="P:cortical microtubule organization"/>
    <property type="evidence" value="ECO:0007669"/>
    <property type="project" value="TreeGrafter"/>
</dbReference>
<feature type="compositionally biased region" description="Polar residues" evidence="1">
    <location>
        <begin position="215"/>
        <end position="235"/>
    </location>
</feature>
<comment type="caution">
    <text evidence="2">The sequence shown here is derived from an EMBL/GenBank/DDBJ whole genome shotgun (WGS) entry which is preliminary data.</text>
</comment>
<dbReference type="EMBL" id="JACGWL010000011">
    <property type="protein sequence ID" value="KAK4392305.1"/>
    <property type="molecule type" value="Genomic_DNA"/>
</dbReference>
<feature type="compositionally biased region" description="Low complexity" evidence="1">
    <location>
        <begin position="236"/>
        <end position="298"/>
    </location>
</feature>
<feature type="region of interest" description="Disordered" evidence="1">
    <location>
        <begin position="206"/>
        <end position="409"/>
    </location>
</feature>
<feature type="compositionally biased region" description="Basic and acidic residues" evidence="1">
    <location>
        <begin position="457"/>
        <end position="471"/>
    </location>
</feature>
<reference evidence="2" key="2">
    <citation type="journal article" date="2024" name="Plant">
        <title>Genomic evolution and insights into agronomic trait innovations of Sesamum species.</title>
        <authorList>
            <person name="Miao H."/>
            <person name="Wang L."/>
            <person name="Qu L."/>
            <person name="Liu H."/>
            <person name="Sun Y."/>
            <person name="Le M."/>
            <person name="Wang Q."/>
            <person name="Wei S."/>
            <person name="Zheng Y."/>
            <person name="Lin W."/>
            <person name="Duan Y."/>
            <person name="Cao H."/>
            <person name="Xiong S."/>
            <person name="Wang X."/>
            <person name="Wei L."/>
            <person name="Li C."/>
            <person name="Ma Q."/>
            <person name="Ju M."/>
            <person name="Zhao R."/>
            <person name="Li G."/>
            <person name="Mu C."/>
            <person name="Tian Q."/>
            <person name="Mei H."/>
            <person name="Zhang T."/>
            <person name="Gao T."/>
            <person name="Zhang H."/>
        </authorList>
    </citation>
    <scope>NUCLEOTIDE SEQUENCE</scope>
    <source>
        <strain evidence="2">K16</strain>
    </source>
</reference>
<dbReference type="PANTHER" id="PTHR31949:SF15">
    <property type="entry name" value="ENDOCHITINASE A-LIKE ISOFORM X1"/>
    <property type="match status" value="1"/>
</dbReference>
<feature type="compositionally biased region" description="Polar residues" evidence="1">
    <location>
        <begin position="388"/>
        <end position="401"/>
    </location>
</feature>
<organism evidence="2 3">
    <name type="scientific">Sesamum angolense</name>
    <dbReference type="NCBI Taxonomy" id="2727404"/>
    <lineage>
        <taxon>Eukaryota</taxon>
        <taxon>Viridiplantae</taxon>
        <taxon>Streptophyta</taxon>
        <taxon>Embryophyta</taxon>
        <taxon>Tracheophyta</taxon>
        <taxon>Spermatophyta</taxon>
        <taxon>Magnoliopsida</taxon>
        <taxon>eudicotyledons</taxon>
        <taxon>Gunneridae</taxon>
        <taxon>Pentapetalae</taxon>
        <taxon>asterids</taxon>
        <taxon>lamiids</taxon>
        <taxon>Lamiales</taxon>
        <taxon>Pedaliaceae</taxon>
        <taxon>Sesamum</taxon>
    </lineage>
</organism>
<evidence type="ECO:0000256" key="1">
    <source>
        <dbReference type="SAM" id="MobiDB-lite"/>
    </source>
</evidence>
<name>A0AAE1WFD5_9LAMI</name>
<dbReference type="AlphaFoldDB" id="A0AAE1WFD5"/>
<feature type="compositionally biased region" description="Low complexity" evidence="1">
    <location>
        <begin position="371"/>
        <end position="386"/>
    </location>
</feature>
<feature type="compositionally biased region" description="Polar residues" evidence="1">
    <location>
        <begin position="299"/>
        <end position="315"/>
    </location>
</feature>
<keyword evidence="3" id="KW-1185">Reference proteome</keyword>
<dbReference type="PANTHER" id="PTHR31949">
    <property type="entry name" value="GASTRIC MUCIN-LIKE PROTEIN"/>
    <property type="match status" value="1"/>
</dbReference>
<feature type="region of interest" description="Disordered" evidence="1">
    <location>
        <begin position="160"/>
        <end position="180"/>
    </location>
</feature>
<protein>
    <submittedName>
        <fullName evidence="2">Uncharacterized protein</fullName>
    </submittedName>
</protein>
<feature type="region of interest" description="Disordered" evidence="1">
    <location>
        <begin position="512"/>
        <end position="540"/>
    </location>
</feature>